<sequence>MLNIGCKSVKSVFTIQLKAFKSNAKKQKKSKKWQNFFKKKKKKKRFHAIIRPMFNTLRYSFQKRRM</sequence>
<reference evidence="1 2" key="1">
    <citation type="submission" date="2018-01" db="EMBL/GenBank/DDBJ databases">
        <title>Helicobacter pylori genome-wide association study shows promise for predicting gastric cancer risk.</title>
        <authorList>
            <person name="Berthenet E."/>
            <person name="Yahara K."/>
            <person name="Thorell K."/>
            <person name="Pascoe B."/>
            <person name="Meric G."/>
            <person name="Mikhail J.M."/>
            <person name="Engstrand L."/>
            <person name="Enroth H."/>
            <person name="Burette A."/>
            <person name="Megraud F."/>
            <person name="Atherton J."/>
            <person name="Smith S."/>
            <person name="Wilkinson T.S."/>
            <person name="Hitchings M.D."/>
            <person name="Falush D."/>
            <person name="Sheppard S.K."/>
        </authorList>
    </citation>
    <scope>NUCLEOTIDE SEQUENCE [LARGE SCALE GENOMIC DNA]</scope>
    <source>
        <strain evidence="1 2">462</strain>
    </source>
</reference>
<gene>
    <name evidence="1" type="ORF">C2R92_05265</name>
</gene>
<comment type="caution">
    <text evidence="1">The sequence shown here is derived from an EMBL/GenBank/DDBJ whole genome shotgun (WGS) entry which is preliminary data.</text>
</comment>
<accession>A0A2T6SR31</accession>
<evidence type="ECO:0000313" key="1">
    <source>
        <dbReference type="EMBL" id="PUD39323.1"/>
    </source>
</evidence>
<dbReference type="AlphaFoldDB" id="A0A2T6SR31"/>
<organism evidence="1 2">
    <name type="scientific">Helicobacter pylori</name>
    <name type="common">Campylobacter pylori</name>
    <dbReference type="NCBI Taxonomy" id="210"/>
    <lineage>
        <taxon>Bacteria</taxon>
        <taxon>Pseudomonadati</taxon>
        <taxon>Campylobacterota</taxon>
        <taxon>Epsilonproteobacteria</taxon>
        <taxon>Campylobacterales</taxon>
        <taxon>Helicobacteraceae</taxon>
        <taxon>Helicobacter</taxon>
    </lineage>
</organism>
<dbReference type="Proteomes" id="UP000244660">
    <property type="component" value="Unassembled WGS sequence"/>
</dbReference>
<evidence type="ECO:0000313" key="2">
    <source>
        <dbReference type="Proteomes" id="UP000244660"/>
    </source>
</evidence>
<name>A0A2T6SR31_HELPX</name>
<proteinExistence type="predicted"/>
<dbReference type="EMBL" id="QBQB01000142">
    <property type="protein sequence ID" value="PUD39323.1"/>
    <property type="molecule type" value="Genomic_DNA"/>
</dbReference>
<protein>
    <submittedName>
        <fullName evidence="1">Uncharacterized protein</fullName>
    </submittedName>
</protein>